<evidence type="ECO:0000256" key="2">
    <source>
        <dbReference type="ARBA" id="ARBA00022741"/>
    </source>
</evidence>
<keyword evidence="1" id="KW-0813">Transport</keyword>
<proteinExistence type="predicted"/>
<dbReference type="InterPro" id="IPR003593">
    <property type="entry name" value="AAA+_ATPase"/>
</dbReference>
<dbReference type="Proteomes" id="UP000781958">
    <property type="component" value="Unassembled WGS sequence"/>
</dbReference>
<reference evidence="5 6" key="1">
    <citation type="submission" date="2021-03" db="EMBL/GenBank/DDBJ databases">
        <title>Genomic Encyclopedia of Type Strains, Phase III (KMG-III): the genomes of soil and plant-associated and newly described type strains.</title>
        <authorList>
            <person name="Whitman W."/>
        </authorList>
    </citation>
    <scope>NUCLEOTIDE SEQUENCE [LARGE SCALE GENOMIC DNA]</scope>
    <source>
        <strain evidence="5 6">IMMIB AFH-6</strain>
    </source>
</reference>
<dbReference type="PROSITE" id="PS00211">
    <property type="entry name" value="ABC_TRANSPORTER_1"/>
    <property type="match status" value="1"/>
</dbReference>
<keyword evidence="6" id="KW-1185">Reference proteome</keyword>
<dbReference type="InterPro" id="IPR003439">
    <property type="entry name" value="ABC_transporter-like_ATP-bd"/>
</dbReference>
<keyword evidence="2" id="KW-0547">Nucleotide-binding</keyword>
<dbReference type="InterPro" id="IPR027417">
    <property type="entry name" value="P-loop_NTPase"/>
</dbReference>
<evidence type="ECO:0000256" key="3">
    <source>
        <dbReference type="ARBA" id="ARBA00022840"/>
    </source>
</evidence>
<organism evidence="5 6">
    <name type="scientific">Azospirillum rugosum</name>
    <dbReference type="NCBI Taxonomy" id="416170"/>
    <lineage>
        <taxon>Bacteria</taxon>
        <taxon>Pseudomonadati</taxon>
        <taxon>Pseudomonadota</taxon>
        <taxon>Alphaproteobacteria</taxon>
        <taxon>Rhodospirillales</taxon>
        <taxon>Azospirillaceae</taxon>
        <taxon>Azospirillum</taxon>
    </lineage>
</organism>
<dbReference type="InterPro" id="IPR017911">
    <property type="entry name" value="MacB-like_ATP-bd"/>
</dbReference>
<feature type="domain" description="ABC transporter" evidence="4">
    <location>
        <begin position="11"/>
        <end position="243"/>
    </location>
</feature>
<gene>
    <name evidence="5" type="ORF">J2851_003103</name>
</gene>
<dbReference type="InterPro" id="IPR017871">
    <property type="entry name" value="ABC_transporter-like_CS"/>
</dbReference>
<dbReference type="SMART" id="SM00382">
    <property type="entry name" value="AAA"/>
    <property type="match status" value="1"/>
</dbReference>
<keyword evidence="3 5" id="KW-0067">ATP-binding</keyword>
<dbReference type="SUPFAM" id="SSF52540">
    <property type="entry name" value="P-loop containing nucleoside triphosphate hydrolases"/>
    <property type="match status" value="1"/>
</dbReference>
<evidence type="ECO:0000259" key="4">
    <source>
        <dbReference type="PROSITE" id="PS50893"/>
    </source>
</evidence>
<dbReference type="InterPro" id="IPR015854">
    <property type="entry name" value="ABC_transpr_LolD-like"/>
</dbReference>
<evidence type="ECO:0000256" key="1">
    <source>
        <dbReference type="ARBA" id="ARBA00022448"/>
    </source>
</evidence>
<name>A0ABS4SPK4_9PROT</name>
<evidence type="ECO:0000313" key="6">
    <source>
        <dbReference type="Proteomes" id="UP000781958"/>
    </source>
</evidence>
<dbReference type="RefSeq" id="WP_209767255.1">
    <property type="nucleotide sequence ID" value="NZ_JAGINP010000010.1"/>
</dbReference>
<dbReference type="Pfam" id="PF00005">
    <property type="entry name" value="ABC_tran"/>
    <property type="match status" value="1"/>
</dbReference>
<dbReference type="Gene3D" id="3.40.50.300">
    <property type="entry name" value="P-loop containing nucleotide triphosphate hydrolases"/>
    <property type="match status" value="1"/>
</dbReference>
<evidence type="ECO:0000313" key="5">
    <source>
        <dbReference type="EMBL" id="MBP2293320.1"/>
    </source>
</evidence>
<comment type="caution">
    <text evidence="5">The sequence shown here is derived from an EMBL/GenBank/DDBJ whole genome shotgun (WGS) entry which is preliminary data.</text>
</comment>
<dbReference type="EMBL" id="JAGINP010000010">
    <property type="protein sequence ID" value="MBP2293320.1"/>
    <property type="molecule type" value="Genomic_DNA"/>
</dbReference>
<dbReference type="PROSITE" id="PS50893">
    <property type="entry name" value="ABC_TRANSPORTER_2"/>
    <property type="match status" value="1"/>
</dbReference>
<sequence length="243" mass="26291">MPVPSDAHPLVELRGVAKTYGRGEVAVHALKATDLRVYPGEVVGLLGPSGSGKTTLLNLVGCIVEPTEGSLSLDGQTVYDGGWRCADLRRLRLEKIGFIFQFHNLLPFLTAGENVAVVLDLAGYSGAAARDRARDLLDYLEVGHRFGTLPSRLSGGEAQRVAIARALANRPRIILADEPTAALDSQRAGIVLDLLRKVAVEQQAAILVVSHDEKIFDRFDRRIVLRDGRVVEYDEPAHGPAEA</sequence>
<accession>A0ABS4SPK4</accession>
<protein>
    <submittedName>
        <fullName evidence="5">ABC transport system ATP-binding protein</fullName>
    </submittedName>
</protein>
<dbReference type="PANTHER" id="PTHR24220:SF86">
    <property type="entry name" value="ABC TRANSPORTER ABCH.1"/>
    <property type="match status" value="1"/>
</dbReference>
<dbReference type="CDD" id="cd03255">
    <property type="entry name" value="ABC_MJ0796_LolCDE_FtsE"/>
    <property type="match status" value="1"/>
</dbReference>
<dbReference type="GO" id="GO:0005524">
    <property type="term" value="F:ATP binding"/>
    <property type="evidence" value="ECO:0007669"/>
    <property type="project" value="UniProtKB-KW"/>
</dbReference>
<dbReference type="PANTHER" id="PTHR24220">
    <property type="entry name" value="IMPORT ATP-BINDING PROTEIN"/>
    <property type="match status" value="1"/>
</dbReference>